<organism evidence="2 3">
    <name type="scientific">Asticcacaulis endophyticus</name>
    <dbReference type="NCBI Taxonomy" id="1395890"/>
    <lineage>
        <taxon>Bacteria</taxon>
        <taxon>Pseudomonadati</taxon>
        <taxon>Pseudomonadota</taxon>
        <taxon>Alphaproteobacteria</taxon>
        <taxon>Caulobacterales</taxon>
        <taxon>Caulobacteraceae</taxon>
        <taxon>Asticcacaulis</taxon>
    </lineage>
</organism>
<name>A0A918Q537_9CAUL</name>
<feature type="signal peptide" evidence="1">
    <location>
        <begin position="1"/>
        <end position="22"/>
    </location>
</feature>
<reference evidence="2" key="2">
    <citation type="submission" date="2020-09" db="EMBL/GenBank/DDBJ databases">
        <authorList>
            <person name="Sun Q."/>
            <person name="Kim S."/>
        </authorList>
    </citation>
    <scope>NUCLEOTIDE SEQUENCE</scope>
    <source>
        <strain evidence="2">KCTC 32296</strain>
    </source>
</reference>
<accession>A0A918Q537</accession>
<evidence type="ECO:0000313" key="2">
    <source>
        <dbReference type="EMBL" id="GGZ34048.1"/>
    </source>
</evidence>
<keyword evidence="2" id="KW-0449">Lipoprotein</keyword>
<keyword evidence="3" id="KW-1185">Reference proteome</keyword>
<dbReference type="Proteomes" id="UP000662572">
    <property type="component" value="Unassembled WGS sequence"/>
</dbReference>
<reference evidence="2" key="1">
    <citation type="journal article" date="2014" name="Int. J. Syst. Evol. Microbiol.">
        <title>Complete genome sequence of Corynebacterium casei LMG S-19264T (=DSM 44701T), isolated from a smear-ripened cheese.</title>
        <authorList>
            <consortium name="US DOE Joint Genome Institute (JGI-PGF)"/>
            <person name="Walter F."/>
            <person name="Albersmeier A."/>
            <person name="Kalinowski J."/>
            <person name="Ruckert C."/>
        </authorList>
    </citation>
    <scope>NUCLEOTIDE SEQUENCE</scope>
    <source>
        <strain evidence="2">KCTC 32296</strain>
    </source>
</reference>
<keyword evidence="1" id="KW-0732">Signal</keyword>
<proteinExistence type="predicted"/>
<evidence type="ECO:0000256" key="1">
    <source>
        <dbReference type="SAM" id="SignalP"/>
    </source>
</evidence>
<feature type="chain" id="PRO_5037617357" evidence="1">
    <location>
        <begin position="23"/>
        <end position="128"/>
    </location>
</feature>
<gene>
    <name evidence="2" type="ORF">GCM10011273_20530</name>
</gene>
<protein>
    <submittedName>
        <fullName evidence="2">Lipoprotein</fullName>
    </submittedName>
</protein>
<dbReference type="RefSeq" id="WP_189486349.1">
    <property type="nucleotide sequence ID" value="NZ_BMZB01000002.1"/>
</dbReference>
<dbReference type="EMBL" id="BMZB01000002">
    <property type="protein sequence ID" value="GGZ34048.1"/>
    <property type="molecule type" value="Genomic_DNA"/>
</dbReference>
<dbReference type="PROSITE" id="PS51257">
    <property type="entry name" value="PROKAR_LIPOPROTEIN"/>
    <property type="match status" value="1"/>
</dbReference>
<evidence type="ECO:0000313" key="3">
    <source>
        <dbReference type="Proteomes" id="UP000662572"/>
    </source>
</evidence>
<dbReference type="AlphaFoldDB" id="A0A918Q537"/>
<sequence length="128" mass="14040">MKIIKYMLPLASICLLSGCATKNYPIEPFMTAQEYEQSTCRELYVKLLETQGTELAIADLSQADFATWVGINRDFGLGNMIAKNDAEIALYEQVGAIRTAQMKKGCIDPNAKGMSGTGWRLATTRGGH</sequence>
<comment type="caution">
    <text evidence="2">The sequence shown here is derived from an EMBL/GenBank/DDBJ whole genome shotgun (WGS) entry which is preliminary data.</text>
</comment>